<dbReference type="Pfam" id="PF20543">
    <property type="entry name" value="CowN"/>
    <property type="match status" value="1"/>
</dbReference>
<dbReference type="eggNOG" id="ENOG50330SG">
    <property type="taxonomic scope" value="Bacteria"/>
</dbReference>
<gene>
    <name evidence="2 3" type="primary">cowN</name>
    <name evidence="3" type="ORF">NHU_01905</name>
</gene>
<dbReference type="EMBL" id="AP014800">
    <property type="protein sequence ID" value="BAQ69060.1"/>
    <property type="molecule type" value="Genomic_DNA"/>
</dbReference>
<reference evidence="3 4" key="1">
    <citation type="submission" date="2015-02" db="EMBL/GenBank/DDBJ databases">
        <title>Genome sequene of Rhodovulum sulfidophilum DSM 2351.</title>
        <authorList>
            <person name="Nagao N."/>
        </authorList>
    </citation>
    <scope>NUCLEOTIDE SEQUENCE [LARGE SCALE GENOMIC DNA]</scope>
    <source>
        <strain evidence="3 4">DSM 2351</strain>
    </source>
</reference>
<evidence type="ECO:0000313" key="3">
    <source>
        <dbReference type="EMBL" id="BAQ69060.1"/>
    </source>
</evidence>
<dbReference type="PATRIC" id="fig|35806.4.peg.1963"/>
<comment type="similarity">
    <text evidence="2">Belongs to the CowN family.</text>
</comment>
<dbReference type="GO" id="GO:0009399">
    <property type="term" value="P:nitrogen fixation"/>
    <property type="evidence" value="ECO:0007669"/>
    <property type="project" value="UniProtKB-UniRule"/>
</dbReference>
<dbReference type="KEGG" id="rsu:NHU_01905"/>
<protein>
    <recommendedName>
        <fullName evidence="2">N(2)-fixation sustaining protein CowN</fullName>
    </recommendedName>
    <alternativeName>
        <fullName evidence="2">CO weal-nitrogenase</fullName>
    </alternativeName>
</protein>
<evidence type="ECO:0000256" key="2">
    <source>
        <dbReference type="HAMAP-Rule" id="MF_02117"/>
    </source>
</evidence>
<evidence type="ECO:0000313" key="4">
    <source>
        <dbReference type="Proteomes" id="UP000064912"/>
    </source>
</evidence>
<comment type="function">
    <text evidence="2">Is required to sustain N(2)-dependent growth in the presence of low levels of carbon monoxide (CO). Probably acts by protecting the N(2) fixation ability of the nitrogenase complex, which is inactivated in the presence of CO.</text>
</comment>
<dbReference type="NCBIfam" id="NF033689">
    <property type="entry name" value="N2Fix_CO_CowN"/>
    <property type="match status" value="1"/>
</dbReference>
<sequence>MAMTDQTPDRYVSFCGIECDRKADRLMAMLAAHMAESQSRWVGYFEQKLAEKARMGNDNLHFVGSQVNSLSAFFEELGDSAAEDLLYDLEQTCC</sequence>
<dbReference type="HAMAP" id="MF_02117">
    <property type="entry name" value="CowN"/>
    <property type="match status" value="1"/>
</dbReference>
<evidence type="ECO:0000256" key="1">
    <source>
        <dbReference type="ARBA" id="ARBA00023231"/>
    </source>
</evidence>
<organism evidence="3 4">
    <name type="scientific">Rhodovulum sulfidophilum</name>
    <name type="common">Rhodobacter sulfidophilus</name>
    <dbReference type="NCBI Taxonomy" id="35806"/>
    <lineage>
        <taxon>Bacteria</taxon>
        <taxon>Pseudomonadati</taxon>
        <taxon>Pseudomonadota</taxon>
        <taxon>Alphaproteobacteria</taxon>
        <taxon>Rhodobacterales</taxon>
        <taxon>Paracoccaceae</taxon>
        <taxon>Rhodovulum</taxon>
    </lineage>
</organism>
<dbReference type="InterPro" id="IPR024899">
    <property type="entry name" value="CowN"/>
</dbReference>
<accession>A0A0D6B2E7</accession>
<keyword evidence="1 2" id="KW-0535">Nitrogen fixation</keyword>
<dbReference type="Proteomes" id="UP000064912">
    <property type="component" value="Chromosome"/>
</dbReference>
<proteinExistence type="inferred from homology"/>
<name>A0A0D6B2E7_RHOSU</name>
<dbReference type="AlphaFoldDB" id="A0A0D6B2E7"/>